<dbReference type="AlphaFoldDB" id="A0A1T5BRP0"/>
<feature type="domain" description="5'-3' exonuclease alpha-helical arch N-terminal" evidence="1">
    <location>
        <begin position="47"/>
        <end position="140"/>
    </location>
</feature>
<dbReference type="GO" id="GO:0016788">
    <property type="term" value="F:hydrolase activity, acting on ester bonds"/>
    <property type="evidence" value="ECO:0007669"/>
    <property type="project" value="UniProtKB-ARBA"/>
</dbReference>
<organism evidence="2 3">
    <name type="scientific">Sphingopyxis flava</name>
    <dbReference type="NCBI Taxonomy" id="1507287"/>
    <lineage>
        <taxon>Bacteria</taxon>
        <taxon>Pseudomonadati</taxon>
        <taxon>Pseudomonadota</taxon>
        <taxon>Alphaproteobacteria</taxon>
        <taxon>Sphingomonadales</taxon>
        <taxon>Sphingomonadaceae</taxon>
        <taxon>Sphingopyxis</taxon>
    </lineage>
</organism>
<gene>
    <name evidence="2" type="ORF">SAMN06295937_100764</name>
</gene>
<dbReference type="InterPro" id="IPR020046">
    <property type="entry name" value="5-3_exonucl_a-hlix_arch_N"/>
</dbReference>
<evidence type="ECO:0000313" key="3">
    <source>
        <dbReference type="Proteomes" id="UP000190044"/>
    </source>
</evidence>
<dbReference type="GO" id="GO:0003677">
    <property type="term" value="F:DNA binding"/>
    <property type="evidence" value="ECO:0007669"/>
    <property type="project" value="InterPro"/>
</dbReference>
<dbReference type="OrthoDB" id="9806424at2"/>
<dbReference type="RefSeq" id="WP_079638081.1">
    <property type="nucleotide sequence ID" value="NZ_FUYP01000007.1"/>
</dbReference>
<evidence type="ECO:0000259" key="1">
    <source>
        <dbReference type="Pfam" id="PF02739"/>
    </source>
</evidence>
<evidence type="ECO:0000313" key="2">
    <source>
        <dbReference type="EMBL" id="SKB49583.1"/>
    </source>
</evidence>
<accession>A0A1T5BRP0</accession>
<dbReference type="Pfam" id="PF02739">
    <property type="entry name" value="5_3_exonuc_N"/>
    <property type="match status" value="1"/>
</dbReference>
<dbReference type="Gene3D" id="3.40.50.1010">
    <property type="entry name" value="5'-nuclease"/>
    <property type="match status" value="1"/>
</dbReference>
<keyword evidence="3" id="KW-1185">Reference proteome</keyword>
<sequence length="260" mass="29412">MSLTLLIDADLIAYVASAATQKAYDFGDTVAVWHDFEEAKTAADWEIQKIISRLDPDDVTLCFSDDFNSFRKDRIDPTYKGNRVGERPEELYPLKEWLKGTYESAYRPALEADDVMGIIATDPSRSDERIIVSADKDMMTIPGLLYRPQLDTDLRRKPPILTITPLEAIRFHFWQAIVGDQTDGYPGARGVGKLSPWAQDVLEAESEEEAWDEVLGAFSSVGLTEEDAVRQARLARILQHQDYDGTRPILWLPPYIPEVC</sequence>
<protein>
    <submittedName>
        <fullName evidence="2">DNA polymerase-1</fullName>
    </submittedName>
</protein>
<dbReference type="SUPFAM" id="SSF88723">
    <property type="entry name" value="PIN domain-like"/>
    <property type="match status" value="1"/>
</dbReference>
<dbReference type="GO" id="GO:0004518">
    <property type="term" value="F:nuclease activity"/>
    <property type="evidence" value="ECO:0007669"/>
    <property type="project" value="UniProtKB-ARBA"/>
</dbReference>
<dbReference type="Proteomes" id="UP000190044">
    <property type="component" value="Unassembled WGS sequence"/>
</dbReference>
<name>A0A1T5BRP0_9SPHN</name>
<reference evidence="3" key="1">
    <citation type="submission" date="2017-02" db="EMBL/GenBank/DDBJ databases">
        <authorList>
            <person name="Varghese N."/>
            <person name="Submissions S."/>
        </authorList>
    </citation>
    <scope>NUCLEOTIDE SEQUENCE [LARGE SCALE GENOMIC DNA]</scope>
    <source>
        <strain evidence="3">R11H</strain>
    </source>
</reference>
<proteinExistence type="predicted"/>
<dbReference type="EMBL" id="FUYP01000007">
    <property type="protein sequence ID" value="SKB49583.1"/>
    <property type="molecule type" value="Genomic_DNA"/>
</dbReference>
<dbReference type="InterPro" id="IPR029060">
    <property type="entry name" value="PIN-like_dom_sf"/>
</dbReference>